<proteinExistence type="predicted"/>
<dbReference type="AlphaFoldDB" id="C5PCX9"/>
<evidence type="ECO:0000313" key="2">
    <source>
        <dbReference type="EMBL" id="EER24940.1"/>
    </source>
</evidence>
<gene>
    <name evidence="2" type="ORF">CPC735_015380</name>
</gene>
<protein>
    <recommendedName>
        <fullName evidence="4">BTB domain-containing protein</fullName>
    </recommendedName>
</protein>
<evidence type="ECO:0008006" key="4">
    <source>
        <dbReference type="Google" id="ProtNLM"/>
    </source>
</evidence>
<accession>C5PCX9</accession>
<feature type="compositionally biased region" description="Polar residues" evidence="1">
    <location>
        <begin position="36"/>
        <end position="46"/>
    </location>
</feature>
<name>C5PCX9_COCP7</name>
<evidence type="ECO:0000313" key="3">
    <source>
        <dbReference type="Proteomes" id="UP000009084"/>
    </source>
</evidence>
<dbReference type="EMBL" id="ACFW01000043">
    <property type="protein sequence ID" value="EER24940.1"/>
    <property type="molecule type" value="Genomic_DNA"/>
</dbReference>
<reference evidence="2 3" key="1">
    <citation type="journal article" date="2009" name="Genome Res.">
        <title>Comparative genomic analyses of the human fungal pathogens Coccidioides and their relatives.</title>
        <authorList>
            <person name="Sharpton T.J."/>
            <person name="Stajich J.E."/>
            <person name="Rounsley S.D."/>
            <person name="Gardner M.J."/>
            <person name="Wortman J.R."/>
            <person name="Jordar V.S."/>
            <person name="Maiti R."/>
            <person name="Kodira C.D."/>
            <person name="Neafsey D.E."/>
            <person name="Zeng Q."/>
            <person name="Hung C.-Y."/>
            <person name="McMahan C."/>
            <person name="Muszewska A."/>
            <person name="Grynberg M."/>
            <person name="Mandel M.A."/>
            <person name="Kellner E.M."/>
            <person name="Barker B.M."/>
            <person name="Galgiani J.N."/>
            <person name="Orbach M.J."/>
            <person name="Kirkland T.N."/>
            <person name="Cole G.T."/>
            <person name="Henn M.R."/>
            <person name="Birren B.W."/>
            <person name="Taylor J.W."/>
        </authorList>
    </citation>
    <scope>NUCLEOTIDE SEQUENCE [LARGE SCALE GENOMIC DNA]</scope>
    <source>
        <strain evidence="3">C735</strain>
    </source>
</reference>
<sequence length="435" mass="48580">MSSMEKKCYAVDPDGDVVLLVRQQETPFAAWEGGASNPSKVEGSNSPYPPLQRKPSILKGDKKGTEHKKGRKSADFIKEPVSAEGPMAVHDPEPIEPNSHADQNQASQPSTPAKSTPWKSANNSTDSSQSENLATQDEYSWFKVSPRHLMLASPHFKETLTEGGRKAHILDSDGCITIREDGRDPDAMLLLMNVIHGRTRMVPREITLEMLAKVAVLVDVYQCSEVVAVFSDIWIQRLTVPFPNTYSRDLILWIWVAWVFRKPEEFQLATQIALCQTPGPLPTLGLPIPQKVIGKESEVLRILWVLIGRLDTIDEQRKDSIDQIVEHLHGLRQDFLEQQESCSFECSSMLFGALTIEMHRRNLLPRTASPFPGASFAKVVQSVRLIRSPTWCPVAGWVSFNSTCRAHGCILSKFIDPVIEGLEHDLAGLELNDIE</sequence>
<dbReference type="OrthoDB" id="5326346at2759"/>
<feature type="compositionally biased region" description="Polar residues" evidence="1">
    <location>
        <begin position="100"/>
        <end position="133"/>
    </location>
</feature>
<organism evidence="2 3">
    <name type="scientific">Coccidioides posadasii (strain C735)</name>
    <name type="common">Valley fever fungus</name>
    <dbReference type="NCBI Taxonomy" id="222929"/>
    <lineage>
        <taxon>Eukaryota</taxon>
        <taxon>Fungi</taxon>
        <taxon>Dikarya</taxon>
        <taxon>Ascomycota</taxon>
        <taxon>Pezizomycotina</taxon>
        <taxon>Eurotiomycetes</taxon>
        <taxon>Eurotiomycetidae</taxon>
        <taxon>Onygenales</taxon>
        <taxon>Onygenaceae</taxon>
        <taxon>Coccidioides</taxon>
    </lineage>
</organism>
<evidence type="ECO:0000256" key="1">
    <source>
        <dbReference type="SAM" id="MobiDB-lite"/>
    </source>
</evidence>
<dbReference type="Proteomes" id="UP000009084">
    <property type="component" value="Unassembled WGS sequence"/>
</dbReference>
<dbReference type="HOGENOM" id="CLU_031555_4_1_1"/>
<comment type="caution">
    <text evidence="2">The sequence shown here is derived from an EMBL/GenBank/DDBJ whole genome shotgun (WGS) entry which is preliminary data.</text>
</comment>
<feature type="region of interest" description="Disordered" evidence="1">
    <location>
        <begin position="29"/>
        <end position="133"/>
    </location>
</feature>
<dbReference type="VEuPathDB" id="FungiDB:CPC735_015380"/>